<dbReference type="PANTHER" id="PTHR47723">
    <property type="entry name" value="OS05G0353850 PROTEIN"/>
    <property type="match status" value="1"/>
</dbReference>
<dbReference type="CDD" id="cd06222">
    <property type="entry name" value="RNase_H_like"/>
    <property type="match status" value="1"/>
</dbReference>
<dbReference type="InterPro" id="IPR036397">
    <property type="entry name" value="RNaseH_sf"/>
</dbReference>
<organism evidence="2 3">
    <name type="scientific">Lupinus luteus</name>
    <name type="common">European yellow lupine</name>
    <dbReference type="NCBI Taxonomy" id="3873"/>
    <lineage>
        <taxon>Eukaryota</taxon>
        <taxon>Viridiplantae</taxon>
        <taxon>Streptophyta</taxon>
        <taxon>Embryophyta</taxon>
        <taxon>Tracheophyta</taxon>
        <taxon>Spermatophyta</taxon>
        <taxon>Magnoliopsida</taxon>
        <taxon>eudicotyledons</taxon>
        <taxon>Gunneridae</taxon>
        <taxon>Pentapetalae</taxon>
        <taxon>rosids</taxon>
        <taxon>fabids</taxon>
        <taxon>Fabales</taxon>
        <taxon>Fabaceae</taxon>
        <taxon>Papilionoideae</taxon>
        <taxon>50 kb inversion clade</taxon>
        <taxon>genistoids sensu lato</taxon>
        <taxon>core genistoids</taxon>
        <taxon>Genisteae</taxon>
        <taxon>Lupinus</taxon>
    </lineage>
</organism>
<evidence type="ECO:0000313" key="3">
    <source>
        <dbReference type="Proteomes" id="UP001497480"/>
    </source>
</evidence>
<dbReference type="InterPro" id="IPR026960">
    <property type="entry name" value="RVT-Znf"/>
</dbReference>
<evidence type="ECO:0000313" key="2">
    <source>
        <dbReference type="EMBL" id="CAL0322958.1"/>
    </source>
</evidence>
<accession>A0AAV1XNQ6</accession>
<comment type="caution">
    <text evidence="2">The sequence shown here is derived from an EMBL/GenBank/DDBJ whole genome shotgun (WGS) entry which is preliminary data.</text>
</comment>
<dbReference type="Proteomes" id="UP001497480">
    <property type="component" value="Unassembled WGS sequence"/>
</dbReference>
<dbReference type="PANTHER" id="PTHR47723:SF23">
    <property type="entry name" value="REVERSE TRANSCRIPTASE-LIKE PROTEIN"/>
    <property type="match status" value="1"/>
</dbReference>
<dbReference type="InterPro" id="IPR044730">
    <property type="entry name" value="RNase_H-like_dom_plant"/>
</dbReference>
<dbReference type="EMBL" id="CAXHTB010000016">
    <property type="protein sequence ID" value="CAL0322958.1"/>
    <property type="molecule type" value="Genomic_DNA"/>
</dbReference>
<dbReference type="AlphaFoldDB" id="A0AAV1XNQ6"/>
<feature type="domain" description="RNase H type-1" evidence="1">
    <location>
        <begin position="160"/>
        <end position="289"/>
    </location>
</feature>
<dbReference type="InterPro" id="IPR012337">
    <property type="entry name" value="RNaseH-like_sf"/>
</dbReference>
<name>A0AAV1XNQ6_LUPLU</name>
<dbReference type="Pfam" id="PF13966">
    <property type="entry name" value="zf-RVT"/>
    <property type="match status" value="1"/>
</dbReference>
<proteinExistence type="predicted"/>
<dbReference type="InterPro" id="IPR053151">
    <property type="entry name" value="RNase_H-like"/>
</dbReference>
<keyword evidence="3" id="KW-1185">Reference proteome</keyword>
<dbReference type="PROSITE" id="PS50879">
    <property type="entry name" value="RNASE_H_1"/>
    <property type="match status" value="1"/>
</dbReference>
<gene>
    <name evidence="2" type="ORF">LLUT_LOCUS24018</name>
</gene>
<dbReference type="InterPro" id="IPR002156">
    <property type="entry name" value="RNaseH_domain"/>
</dbReference>
<sequence>MPTDENLQSRNCTLVSMCSLCNKNNENTIHLFLDCPFANAIWNWFNNLFSCRLDTSSFNNLLLVCNANWSAQTRDVITATIVHSINAIWWCRNQARFESRLCTVNHAISRIKGAYALSGNTTNSVASPTVKELGILKALKITMNYSKAPKIIEVSWQKPTNDIININCDGAARGCPGSAGGGAIFRNYKGEVLACFSDFYEIQDALYAELNKAIEAIQFAYKKGWMKVWLEVDSSTVVDILKGKIHPPWKLIKKWILCQGNLQFMDRYTSHIYREENSSADKLANYGINSKSYSVWDKSPSFIQSDCFRNSIGLPSYRFTAF</sequence>
<dbReference type="SUPFAM" id="SSF53098">
    <property type="entry name" value="Ribonuclease H-like"/>
    <property type="match status" value="1"/>
</dbReference>
<evidence type="ECO:0000259" key="1">
    <source>
        <dbReference type="PROSITE" id="PS50879"/>
    </source>
</evidence>
<protein>
    <recommendedName>
        <fullName evidence="1">RNase H type-1 domain-containing protein</fullName>
    </recommendedName>
</protein>
<reference evidence="2 3" key="1">
    <citation type="submission" date="2024-03" db="EMBL/GenBank/DDBJ databases">
        <authorList>
            <person name="Martinez-Hernandez J."/>
        </authorList>
    </citation>
    <scope>NUCLEOTIDE SEQUENCE [LARGE SCALE GENOMIC DNA]</scope>
</reference>
<dbReference type="Pfam" id="PF13456">
    <property type="entry name" value="RVT_3"/>
    <property type="match status" value="1"/>
</dbReference>
<dbReference type="Gene3D" id="3.30.420.10">
    <property type="entry name" value="Ribonuclease H-like superfamily/Ribonuclease H"/>
    <property type="match status" value="1"/>
</dbReference>
<dbReference type="GO" id="GO:0004523">
    <property type="term" value="F:RNA-DNA hybrid ribonuclease activity"/>
    <property type="evidence" value="ECO:0007669"/>
    <property type="project" value="InterPro"/>
</dbReference>
<dbReference type="GO" id="GO:0003676">
    <property type="term" value="F:nucleic acid binding"/>
    <property type="evidence" value="ECO:0007669"/>
    <property type="project" value="InterPro"/>
</dbReference>